<dbReference type="RefSeq" id="WP_136433243.1">
    <property type="nucleotide sequence ID" value="NZ_JBHSNS010000011.1"/>
</dbReference>
<dbReference type="Proteomes" id="UP001596072">
    <property type="component" value="Unassembled WGS sequence"/>
</dbReference>
<dbReference type="EMBL" id="JBHSNS010000011">
    <property type="protein sequence ID" value="MFC5730957.1"/>
    <property type="molecule type" value="Genomic_DNA"/>
</dbReference>
<reference evidence="4" key="1">
    <citation type="journal article" date="2019" name="Int. J. Syst. Evol. Microbiol.">
        <title>The Global Catalogue of Microorganisms (GCM) 10K type strain sequencing project: providing services to taxonomists for standard genome sequencing and annotation.</title>
        <authorList>
            <consortium name="The Broad Institute Genomics Platform"/>
            <consortium name="The Broad Institute Genome Sequencing Center for Infectious Disease"/>
            <person name="Wu L."/>
            <person name="Ma J."/>
        </authorList>
    </citation>
    <scope>NUCLEOTIDE SEQUENCE [LARGE SCALE GENOMIC DNA]</scope>
    <source>
        <strain evidence="4">YIM 94188</strain>
    </source>
</reference>
<keyword evidence="4" id="KW-1185">Reference proteome</keyword>
<dbReference type="PROSITE" id="PS51257">
    <property type="entry name" value="PROKAR_LIPOPROTEIN"/>
    <property type="match status" value="1"/>
</dbReference>
<evidence type="ECO:0000313" key="4">
    <source>
        <dbReference type="Proteomes" id="UP001596072"/>
    </source>
</evidence>
<organism evidence="3 4">
    <name type="scientific">Nocardioides vastitatis</name>
    <dbReference type="NCBI Taxonomy" id="2568655"/>
    <lineage>
        <taxon>Bacteria</taxon>
        <taxon>Bacillati</taxon>
        <taxon>Actinomycetota</taxon>
        <taxon>Actinomycetes</taxon>
        <taxon>Propionibacteriales</taxon>
        <taxon>Nocardioidaceae</taxon>
        <taxon>Nocardioides</taxon>
    </lineage>
</organism>
<evidence type="ECO:0000313" key="3">
    <source>
        <dbReference type="EMBL" id="MFC5730957.1"/>
    </source>
</evidence>
<gene>
    <name evidence="3" type="ORF">ACFPQB_18700</name>
</gene>
<comment type="caution">
    <text evidence="3">The sequence shown here is derived from an EMBL/GenBank/DDBJ whole genome shotgun (WGS) entry which is preliminary data.</text>
</comment>
<evidence type="ECO:0000256" key="2">
    <source>
        <dbReference type="SAM" id="SignalP"/>
    </source>
</evidence>
<keyword evidence="2" id="KW-0732">Signal</keyword>
<accession>A0ABW0ZLQ1</accession>
<feature type="chain" id="PRO_5047068417" description="Secreted protein" evidence="2">
    <location>
        <begin position="33"/>
        <end position="340"/>
    </location>
</feature>
<sequence>MPSREQLRVLMRARTLVASAVLLVGVAGCGDASPSDGAPGADPVVPAAGTVDLDGTETEVVLPSGQLTFTVTEPRESVPAEDAEDDADHDAPEGSAYIGLGWQHTGPAPAFGPVLHGTTPQSAEVRLRAGEEGRDVFTVDTQSTSGESAWVLVPVGDQSAVLEIEYDGLVQELDLATGEVDAGVAQGLYDVRTATVDCPDQRGEPGAALSYTIACRTSPATVTPYVADLGWSAEGASWLVFDLTLQPSTFLWKDGGTRTSFSVEEHRGSVAGDGAVVLLEERLASAGYSGTLAVPATGSGPTKVGITHNYSLARRGSGGTAPATEDVTFDATVTVASSNG</sequence>
<protein>
    <recommendedName>
        <fullName evidence="5">Secreted protein</fullName>
    </recommendedName>
</protein>
<feature type="signal peptide" evidence="2">
    <location>
        <begin position="1"/>
        <end position="32"/>
    </location>
</feature>
<proteinExistence type="predicted"/>
<feature type="compositionally biased region" description="Acidic residues" evidence="1">
    <location>
        <begin position="79"/>
        <end position="88"/>
    </location>
</feature>
<evidence type="ECO:0008006" key="5">
    <source>
        <dbReference type="Google" id="ProtNLM"/>
    </source>
</evidence>
<feature type="region of interest" description="Disordered" evidence="1">
    <location>
        <begin position="72"/>
        <end position="94"/>
    </location>
</feature>
<evidence type="ECO:0000256" key="1">
    <source>
        <dbReference type="SAM" id="MobiDB-lite"/>
    </source>
</evidence>
<name>A0ABW0ZLQ1_9ACTN</name>